<gene>
    <name evidence="1" type="ORF">SAGO17_00011</name>
</gene>
<proteinExistence type="predicted"/>
<evidence type="ECO:0000313" key="1">
    <source>
        <dbReference type="EMBL" id="ARR74931.1"/>
    </source>
</evidence>
<accession>A0A1X9VNN0</accession>
<organism evidence="1">
    <name type="scientific">Mimivirus AB-566-O17</name>
    <dbReference type="NCBI Taxonomy" id="1988039"/>
    <lineage>
        <taxon>Viruses</taxon>
        <taxon>Varidnaviria</taxon>
        <taxon>Bamfordvirae</taxon>
        <taxon>Nucleocytoviricota</taxon>
        <taxon>Megaviricetes</taxon>
        <taxon>Imitervirales</taxon>
        <taxon>Mimiviridae</taxon>
        <taxon>Megamimivirinae</taxon>
        <taxon>Mimivirus</taxon>
    </lineage>
</organism>
<reference evidence="1" key="1">
    <citation type="journal article" date="2017" name="ISME J.">
        <title>Genomic exploration of individual giant ocean viruses.</title>
        <authorList>
            <person name="Wilson W.H."/>
            <person name="Gilg I.C."/>
            <person name="Moniruzzaman M."/>
            <person name="Field E.K."/>
            <person name="Koren S."/>
            <person name="LeCleir G.R."/>
            <person name="Martinez Martinez J."/>
            <person name="Poulton N.J."/>
            <person name="Swan B.K."/>
            <person name="Stepanauskas R."/>
            <person name="Wilhelm S.W."/>
        </authorList>
    </citation>
    <scope>NUCLEOTIDE SEQUENCE</scope>
</reference>
<name>A0A1X9VNN0_9VIRU</name>
<dbReference type="EMBL" id="KY565516">
    <property type="protein sequence ID" value="ARR74931.1"/>
    <property type="molecule type" value="Genomic_DNA"/>
</dbReference>
<protein>
    <submittedName>
        <fullName evidence="1">Uncharacterized protein</fullName>
    </submittedName>
</protein>
<sequence>MTLTTKSKTGVDLYYDNKKVQGFVDFTTVQVYLSKDTSRSYWVLSKTKPAISVNDSTQTIRVSSKWKVVFKTRSEYSKAKKALSIHYPKLRD</sequence>